<keyword evidence="2" id="KW-1185">Reference proteome</keyword>
<sequence length="323" mass="37077">MKISSGDQSEGVLRTRPRRIILNNGIKALTYFSARKFAKEYISSCGILEREDNAVLPDTLHAAINDIFDIGRLQNFSKRHRVDHTAGRSFDPPATNDKGISVIIIILQATYAFSWRASRKGKTCRQEIIRAYVEMRERWNIVHTSFVFLFISSSEQNIVIASETVTNEAGEGVANEGGGTFIGGWPVASGESSILDSECLSQKINNNRDIREVQEQVISKIERFHDRADHSRSIVDRHPHQSRDLTTPPTWRILPSQNTLKIKLYTQALWNPHPLSFLLKKTSKISAFLDKGTDKKIRMRFYPLYCPKFYRQNQRDHYTNMYI</sequence>
<comment type="caution">
    <text evidence="1">The sequence shown here is derived from an EMBL/GenBank/DDBJ whole genome shotgun (WGS) entry which is preliminary data.</text>
</comment>
<protein>
    <submittedName>
        <fullName evidence="1">Uncharacterized protein</fullName>
    </submittedName>
</protein>
<proteinExistence type="predicted"/>
<dbReference type="Proteomes" id="UP000299102">
    <property type="component" value="Unassembled WGS sequence"/>
</dbReference>
<organism evidence="1 2">
    <name type="scientific">Eumeta variegata</name>
    <name type="common">Bagworm moth</name>
    <name type="synonym">Eumeta japonica</name>
    <dbReference type="NCBI Taxonomy" id="151549"/>
    <lineage>
        <taxon>Eukaryota</taxon>
        <taxon>Metazoa</taxon>
        <taxon>Ecdysozoa</taxon>
        <taxon>Arthropoda</taxon>
        <taxon>Hexapoda</taxon>
        <taxon>Insecta</taxon>
        <taxon>Pterygota</taxon>
        <taxon>Neoptera</taxon>
        <taxon>Endopterygota</taxon>
        <taxon>Lepidoptera</taxon>
        <taxon>Glossata</taxon>
        <taxon>Ditrysia</taxon>
        <taxon>Tineoidea</taxon>
        <taxon>Psychidae</taxon>
        <taxon>Oiketicinae</taxon>
        <taxon>Eumeta</taxon>
    </lineage>
</organism>
<dbReference type="EMBL" id="BGZK01001804">
    <property type="protein sequence ID" value="GBP86626.1"/>
    <property type="molecule type" value="Genomic_DNA"/>
</dbReference>
<name>A0A4C1ZDH7_EUMVA</name>
<accession>A0A4C1ZDH7</accession>
<evidence type="ECO:0000313" key="1">
    <source>
        <dbReference type="EMBL" id="GBP86626.1"/>
    </source>
</evidence>
<dbReference type="AlphaFoldDB" id="A0A4C1ZDH7"/>
<evidence type="ECO:0000313" key="2">
    <source>
        <dbReference type="Proteomes" id="UP000299102"/>
    </source>
</evidence>
<reference evidence="1 2" key="1">
    <citation type="journal article" date="2019" name="Commun. Biol.">
        <title>The bagworm genome reveals a unique fibroin gene that provides high tensile strength.</title>
        <authorList>
            <person name="Kono N."/>
            <person name="Nakamura H."/>
            <person name="Ohtoshi R."/>
            <person name="Tomita M."/>
            <person name="Numata K."/>
            <person name="Arakawa K."/>
        </authorList>
    </citation>
    <scope>NUCLEOTIDE SEQUENCE [LARGE SCALE GENOMIC DNA]</scope>
</reference>
<gene>
    <name evidence="1" type="ORF">EVAR_85759_1</name>
</gene>